<feature type="binding site" evidence="2">
    <location>
        <position position="261"/>
    </location>
    <ligand>
        <name>substrate</name>
    </ligand>
</feature>
<comment type="miscellaneous">
    <text evidence="2">Reaction mechanism of ThiL seems to utilize a direct, inline transfer of the gamma-phosphate of ATP to TMP rather than a phosphorylated enzyme intermediate.</text>
</comment>
<dbReference type="SUPFAM" id="SSF56042">
    <property type="entry name" value="PurM C-terminal domain-like"/>
    <property type="match status" value="1"/>
</dbReference>
<dbReference type="InterPro" id="IPR010918">
    <property type="entry name" value="PurM-like_C_dom"/>
</dbReference>
<keyword evidence="2 5" id="KW-0418">Kinase</keyword>
<organism evidence="5 6">
    <name type="scientific">Alterirhizorhabdus solaris</name>
    <dbReference type="NCBI Taxonomy" id="2529389"/>
    <lineage>
        <taxon>Bacteria</taxon>
        <taxon>Pseudomonadati</taxon>
        <taxon>Pseudomonadota</taxon>
        <taxon>Alphaproteobacteria</taxon>
        <taxon>Sphingomonadales</taxon>
        <taxon>Rhizorhabdaceae</taxon>
        <taxon>Alterirhizorhabdus</taxon>
    </lineage>
</organism>
<proteinExistence type="inferred from homology"/>
<keyword evidence="1 2" id="KW-0784">Thiamine biosynthesis</keyword>
<dbReference type="Pfam" id="PF00586">
    <property type="entry name" value="AIRS"/>
    <property type="match status" value="1"/>
</dbReference>
<feature type="binding site" evidence="2">
    <location>
        <position position="209"/>
    </location>
    <ligand>
        <name>Mg(2+)</name>
        <dbReference type="ChEBI" id="CHEBI:18420"/>
        <label>3</label>
    </ligand>
</feature>
<dbReference type="NCBIfam" id="TIGR01379">
    <property type="entry name" value="thiL"/>
    <property type="match status" value="1"/>
</dbReference>
<dbReference type="Pfam" id="PF02769">
    <property type="entry name" value="AIRS_C"/>
    <property type="match status" value="1"/>
</dbReference>
<dbReference type="UniPathway" id="UPA00060">
    <property type="reaction ID" value="UER00142"/>
</dbReference>
<evidence type="ECO:0000259" key="4">
    <source>
        <dbReference type="Pfam" id="PF02769"/>
    </source>
</evidence>
<dbReference type="CDD" id="cd02194">
    <property type="entry name" value="ThiL"/>
    <property type="match status" value="1"/>
</dbReference>
<dbReference type="SUPFAM" id="SSF55326">
    <property type="entry name" value="PurM N-terminal domain-like"/>
    <property type="match status" value="1"/>
</dbReference>
<dbReference type="InterPro" id="IPR036676">
    <property type="entry name" value="PurM-like_C_sf"/>
</dbReference>
<evidence type="ECO:0000256" key="2">
    <source>
        <dbReference type="HAMAP-Rule" id="MF_02128"/>
    </source>
</evidence>
<dbReference type="GO" id="GO:0009228">
    <property type="term" value="P:thiamine biosynthetic process"/>
    <property type="evidence" value="ECO:0007669"/>
    <property type="project" value="UniProtKB-KW"/>
</dbReference>
<gene>
    <name evidence="2 5" type="primary">thiL</name>
    <name evidence="5" type="ORF">FOY91_18165</name>
</gene>
<feature type="domain" description="PurM-like C-terminal" evidence="4">
    <location>
        <begin position="153"/>
        <end position="303"/>
    </location>
</feature>
<dbReference type="Gene3D" id="3.30.1330.10">
    <property type="entry name" value="PurM-like, N-terminal domain"/>
    <property type="match status" value="1"/>
</dbReference>
<dbReference type="PANTHER" id="PTHR30270:SF0">
    <property type="entry name" value="THIAMINE-MONOPHOSPHATE KINASE"/>
    <property type="match status" value="1"/>
</dbReference>
<comment type="function">
    <text evidence="2">Catalyzes the ATP-dependent phosphorylation of thiamine-monophosphate (TMP) to form thiamine-pyrophosphate (TPP), the active form of vitamin B1.</text>
</comment>
<keyword evidence="2" id="KW-0479">Metal-binding</keyword>
<feature type="binding site" evidence="2">
    <location>
        <position position="40"/>
    </location>
    <ligand>
        <name>Mg(2+)</name>
        <dbReference type="ChEBI" id="CHEBI:18420"/>
        <label>4</label>
    </ligand>
</feature>
<feature type="binding site" evidence="2">
    <location>
        <begin position="120"/>
        <end position="121"/>
    </location>
    <ligand>
        <name>ATP</name>
        <dbReference type="ChEBI" id="CHEBI:30616"/>
    </ligand>
</feature>
<dbReference type="InterPro" id="IPR036921">
    <property type="entry name" value="PurM-like_N_sf"/>
</dbReference>
<reference evidence="5 6" key="1">
    <citation type="submission" date="2019-07" db="EMBL/GenBank/DDBJ databases">
        <title>Sphingomonas solaris sp. nov., isolated from a solar panel from Boston, Massachusetts.</title>
        <authorList>
            <person name="Tanner K."/>
            <person name="Pascual J."/>
            <person name="Mancuso C."/>
            <person name="Pereto J."/>
            <person name="Khalil A."/>
            <person name="Vilanova C."/>
        </authorList>
    </citation>
    <scope>NUCLEOTIDE SEQUENCE [LARGE SCALE GENOMIC DNA]</scope>
    <source>
        <strain evidence="5 6">R4DWN</strain>
    </source>
</reference>
<feature type="binding site" evidence="2">
    <location>
        <position position="70"/>
    </location>
    <ligand>
        <name>Mg(2+)</name>
        <dbReference type="ChEBI" id="CHEBI:18420"/>
        <label>2</label>
    </ligand>
</feature>
<evidence type="ECO:0000313" key="6">
    <source>
        <dbReference type="Proteomes" id="UP000318681"/>
    </source>
</evidence>
<feature type="binding site" evidence="2">
    <location>
        <position position="42"/>
    </location>
    <ligand>
        <name>Mg(2+)</name>
        <dbReference type="ChEBI" id="CHEBI:18420"/>
        <label>2</label>
    </ligand>
</feature>
<dbReference type="HAMAP" id="MF_02128">
    <property type="entry name" value="TMP_kinase"/>
    <property type="match status" value="1"/>
</dbReference>
<comment type="similarity">
    <text evidence="2">Belongs to the thiamine-monophosphate kinase family.</text>
</comment>
<dbReference type="GO" id="GO:0000287">
    <property type="term" value="F:magnesium ion binding"/>
    <property type="evidence" value="ECO:0007669"/>
    <property type="project" value="UniProtKB-UniRule"/>
</dbReference>
<dbReference type="GO" id="GO:0009030">
    <property type="term" value="F:thiamine-phosphate kinase activity"/>
    <property type="evidence" value="ECO:0007669"/>
    <property type="project" value="UniProtKB-UniRule"/>
</dbReference>
<keyword evidence="2" id="KW-0067">ATP-binding</keyword>
<keyword evidence="6" id="KW-1185">Reference proteome</keyword>
<feature type="binding site" evidence="2">
    <location>
        <position position="26"/>
    </location>
    <ligand>
        <name>Mg(2+)</name>
        <dbReference type="ChEBI" id="CHEBI:18420"/>
        <label>3</label>
    </ligand>
</feature>
<evidence type="ECO:0000256" key="1">
    <source>
        <dbReference type="ARBA" id="ARBA00022977"/>
    </source>
</evidence>
<feature type="binding site" evidence="2">
    <location>
        <position position="121"/>
    </location>
    <ligand>
        <name>Mg(2+)</name>
        <dbReference type="ChEBI" id="CHEBI:18420"/>
        <label>1</label>
    </ligand>
</feature>
<dbReference type="EC" id="2.7.4.16" evidence="2"/>
<feature type="binding site" evidence="2">
    <location>
        <position position="70"/>
    </location>
    <ligand>
        <name>Mg(2+)</name>
        <dbReference type="ChEBI" id="CHEBI:18420"/>
        <label>3</label>
    </ligand>
</feature>
<feature type="binding site" evidence="2">
    <location>
        <position position="317"/>
    </location>
    <ligand>
        <name>substrate</name>
    </ligand>
</feature>
<comment type="caution">
    <text evidence="5">The sequence shown here is derived from an EMBL/GenBank/DDBJ whole genome shotgun (WGS) entry which is preliminary data.</text>
</comment>
<feature type="binding site" evidence="2">
    <location>
        <position position="42"/>
    </location>
    <ligand>
        <name>Mg(2+)</name>
        <dbReference type="ChEBI" id="CHEBI:18420"/>
        <label>1</label>
    </ligand>
</feature>
<dbReference type="PANTHER" id="PTHR30270">
    <property type="entry name" value="THIAMINE-MONOPHOSPHATE KINASE"/>
    <property type="match status" value="1"/>
</dbReference>
<feature type="binding site" evidence="2">
    <location>
        <position position="212"/>
    </location>
    <ligand>
        <name>Mg(2+)</name>
        <dbReference type="ChEBI" id="CHEBI:18420"/>
        <label>5</label>
    </ligand>
</feature>
<dbReference type="RefSeq" id="WP_145154962.1">
    <property type="nucleotide sequence ID" value="NZ_VNIM01000106.1"/>
</dbReference>
<feature type="binding site" evidence="2">
    <location>
        <position position="211"/>
    </location>
    <ligand>
        <name>ATP</name>
        <dbReference type="ChEBI" id="CHEBI:30616"/>
    </ligand>
</feature>
<keyword evidence="2 5" id="KW-0808">Transferase</keyword>
<feature type="domain" description="PurM-like N-terminal" evidence="3">
    <location>
        <begin position="25"/>
        <end position="140"/>
    </location>
</feature>
<dbReference type="Gene3D" id="3.90.650.10">
    <property type="entry name" value="PurM-like C-terminal domain"/>
    <property type="match status" value="1"/>
</dbReference>
<dbReference type="GO" id="GO:0005524">
    <property type="term" value="F:ATP binding"/>
    <property type="evidence" value="ECO:0007669"/>
    <property type="project" value="UniProtKB-UniRule"/>
</dbReference>
<dbReference type="PIRSF" id="PIRSF005303">
    <property type="entry name" value="Thiam_monoph_kin"/>
    <property type="match status" value="1"/>
</dbReference>
<comment type="caution">
    <text evidence="2">Lacks conserved residue(s) required for the propagation of feature annotation.</text>
</comment>
<comment type="catalytic activity">
    <reaction evidence="2">
        <text>thiamine phosphate + ATP = thiamine diphosphate + ADP</text>
        <dbReference type="Rhea" id="RHEA:15913"/>
        <dbReference type="ChEBI" id="CHEBI:30616"/>
        <dbReference type="ChEBI" id="CHEBI:37575"/>
        <dbReference type="ChEBI" id="CHEBI:58937"/>
        <dbReference type="ChEBI" id="CHEBI:456216"/>
        <dbReference type="EC" id="2.7.4.16"/>
    </reaction>
</comment>
<dbReference type="GO" id="GO:0009229">
    <property type="term" value="P:thiamine diphosphate biosynthetic process"/>
    <property type="evidence" value="ECO:0007669"/>
    <property type="project" value="UniProtKB-UniRule"/>
</dbReference>
<dbReference type="OrthoDB" id="9802811at2"/>
<keyword evidence="2" id="KW-0547">Nucleotide-binding</keyword>
<dbReference type="InterPro" id="IPR006283">
    <property type="entry name" value="ThiL-like"/>
</dbReference>
<protein>
    <recommendedName>
        <fullName evidence="2">Thiamine-monophosphate kinase</fullName>
        <shortName evidence="2">TMP kinase</shortName>
        <shortName evidence="2">Thiamine-phosphate kinase</shortName>
        <ecNumber evidence="2">2.7.4.16</ecNumber>
    </recommendedName>
</protein>
<sequence>MTHEAAFIAALRALATDPAARGLRDDAAVLPVAAGDLVLTHDMLVEGVHFLPDDPPGDVAWKLVAVNLSDLAAKGAAPLGLLMGCGLAGGGPDGDDTWDAGFVAGLGATLAAFAVPLLGGDTVRMPPGGPRTLGLTAIGRAPACGAPIRGGARAGDVLWASGTIGDAGAGLAIARAGRGDATLRDRYRRPAPRLAAGIALAPHVTAMADISDGLLIDAGRMAEASGLRAAIDLDAVPLSPALAAWGGQDRAARLAAATAGDDYELLFAAPPSATATLLALRQPLALNLTPIGWFEAGTGLALTDRAGAMPLPERLGYEHGA</sequence>
<feature type="binding site" evidence="2">
    <location>
        <position position="70"/>
    </location>
    <ligand>
        <name>Mg(2+)</name>
        <dbReference type="ChEBI" id="CHEBI:18420"/>
        <label>4</label>
    </ligand>
</feature>
<feature type="binding site" evidence="2">
    <location>
        <position position="26"/>
    </location>
    <ligand>
        <name>Mg(2+)</name>
        <dbReference type="ChEBI" id="CHEBI:18420"/>
        <label>4</label>
    </ligand>
</feature>
<keyword evidence="2" id="KW-0460">Magnesium</keyword>
<dbReference type="EMBL" id="VNIM01000106">
    <property type="protein sequence ID" value="TVV70861.1"/>
    <property type="molecule type" value="Genomic_DNA"/>
</dbReference>
<feature type="binding site" evidence="2">
    <location>
        <position position="149"/>
    </location>
    <ligand>
        <name>ATP</name>
        <dbReference type="ChEBI" id="CHEBI:30616"/>
    </ligand>
</feature>
<evidence type="ECO:0000259" key="3">
    <source>
        <dbReference type="Pfam" id="PF00586"/>
    </source>
</evidence>
<accession>A0A558QUM4</accession>
<feature type="binding site" evidence="2">
    <location>
        <position position="49"/>
    </location>
    <ligand>
        <name>substrate</name>
    </ligand>
</feature>
<name>A0A558QUM4_9SPHN</name>
<dbReference type="AlphaFoldDB" id="A0A558QUM4"/>
<dbReference type="Proteomes" id="UP000318681">
    <property type="component" value="Unassembled WGS sequence"/>
</dbReference>
<evidence type="ECO:0000313" key="5">
    <source>
        <dbReference type="EMBL" id="TVV70861.1"/>
    </source>
</evidence>
<dbReference type="InterPro" id="IPR016188">
    <property type="entry name" value="PurM-like_N"/>
</dbReference>
<comment type="pathway">
    <text evidence="2">Cofactor biosynthesis; thiamine diphosphate biosynthesis; thiamine diphosphate from thiamine phosphate: step 1/1.</text>
</comment>